<dbReference type="GO" id="GO:0008270">
    <property type="term" value="F:zinc ion binding"/>
    <property type="evidence" value="ECO:0007669"/>
    <property type="project" value="UniProtKB-KW"/>
</dbReference>
<evidence type="ECO:0000313" key="5">
    <source>
        <dbReference type="EMBL" id="KAH8009887.1"/>
    </source>
</evidence>
<dbReference type="Pfam" id="PF09588">
    <property type="entry name" value="YqaJ"/>
    <property type="match status" value="1"/>
</dbReference>
<dbReference type="AlphaFoldDB" id="A0A9J6D7X6"/>
<dbReference type="InterPro" id="IPR019787">
    <property type="entry name" value="Znf_PHD-finger"/>
</dbReference>
<dbReference type="EMBL" id="JABSTU010000011">
    <property type="protein sequence ID" value="KAH8009887.1"/>
    <property type="molecule type" value="Genomic_DNA"/>
</dbReference>
<dbReference type="Pfam" id="PF00628">
    <property type="entry name" value="PHD"/>
    <property type="match status" value="1"/>
</dbReference>
<dbReference type="PANTHER" id="PTHR47526">
    <property type="entry name" value="ATP-DEPENDENT DNA HELICASE"/>
    <property type="match status" value="1"/>
</dbReference>
<dbReference type="SMART" id="SM00249">
    <property type="entry name" value="PHD"/>
    <property type="match status" value="1"/>
</dbReference>
<dbReference type="InterPro" id="IPR019080">
    <property type="entry name" value="YqaJ_viral_recombinase"/>
</dbReference>
<keyword evidence="3" id="KW-0862">Zinc</keyword>
<gene>
    <name evidence="5" type="ORF">HPB51_021685</name>
</gene>
<dbReference type="InterPro" id="IPR001965">
    <property type="entry name" value="Znf_PHD"/>
</dbReference>
<keyword evidence="2" id="KW-0863">Zinc-finger</keyword>
<dbReference type="Gene3D" id="3.90.320.10">
    <property type="match status" value="1"/>
</dbReference>
<dbReference type="SUPFAM" id="SSF57903">
    <property type="entry name" value="FYVE/PHD zinc finger"/>
    <property type="match status" value="1"/>
</dbReference>
<dbReference type="Proteomes" id="UP000821866">
    <property type="component" value="Chromosome 9"/>
</dbReference>
<protein>
    <recommendedName>
        <fullName evidence="4">Zinc finger PHD-type domain-containing protein</fullName>
    </recommendedName>
</protein>
<dbReference type="Gene3D" id="3.30.40.10">
    <property type="entry name" value="Zinc/RING finger domain, C3HC4 (zinc finger)"/>
    <property type="match status" value="1"/>
</dbReference>
<organism evidence="5 6">
    <name type="scientific">Rhipicephalus microplus</name>
    <name type="common">Cattle tick</name>
    <name type="synonym">Boophilus microplus</name>
    <dbReference type="NCBI Taxonomy" id="6941"/>
    <lineage>
        <taxon>Eukaryota</taxon>
        <taxon>Metazoa</taxon>
        <taxon>Ecdysozoa</taxon>
        <taxon>Arthropoda</taxon>
        <taxon>Chelicerata</taxon>
        <taxon>Arachnida</taxon>
        <taxon>Acari</taxon>
        <taxon>Parasitiformes</taxon>
        <taxon>Ixodida</taxon>
        <taxon>Ixodoidea</taxon>
        <taxon>Ixodidae</taxon>
        <taxon>Rhipicephalinae</taxon>
        <taxon>Rhipicephalus</taxon>
        <taxon>Boophilus</taxon>
    </lineage>
</organism>
<reference evidence="5" key="1">
    <citation type="journal article" date="2020" name="Cell">
        <title>Large-Scale Comparative Analyses of Tick Genomes Elucidate Their Genetic Diversity and Vector Capacities.</title>
        <authorList>
            <consortium name="Tick Genome and Microbiome Consortium (TIGMIC)"/>
            <person name="Jia N."/>
            <person name="Wang J."/>
            <person name="Shi W."/>
            <person name="Du L."/>
            <person name="Sun Y."/>
            <person name="Zhan W."/>
            <person name="Jiang J.F."/>
            <person name="Wang Q."/>
            <person name="Zhang B."/>
            <person name="Ji P."/>
            <person name="Bell-Sakyi L."/>
            <person name="Cui X.M."/>
            <person name="Yuan T.T."/>
            <person name="Jiang B.G."/>
            <person name="Yang W.F."/>
            <person name="Lam T.T."/>
            <person name="Chang Q.C."/>
            <person name="Ding S.J."/>
            <person name="Wang X.J."/>
            <person name="Zhu J.G."/>
            <person name="Ruan X.D."/>
            <person name="Zhao L."/>
            <person name="Wei J.T."/>
            <person name="Ye R.Z."/>
            <person name="Que T.C."/>
            <person name="Du C.H."/>
            <person name="Zhou Y.H."/>
            <person name="Cheng J.X."/>
            <person name="Dai P.F."/>
            <person name="Guo W.B."/>
            <person name="Han X.H."/>
            <person name="Huang E.J."/>
            <person name="Li L.F."/>
            <person name="Wei W."/>
            <person name="Gao Y.C."/>
            <person name="Liu J.Z."/>
            <person name="Shao H.Z."/>
            <person name="Wang X."/>
            <person name="Wang C.C."/>
            <person name="Yang T.C."/>
            <person name="Huo Q.B."/>
            <person name="Li W."/>
            <person name="Chen H.Y."/>
            <person name="Chen S.E."/>
            <person name="Zhou L.G."/>
            <person name="Ni X.B."/>
            <person name="Tian J.H."/>
            <person name="Sheng Y."/>
            <person name="Liu T."/>
            <person name="Pan Y.S."/>
            <person name="Xia L.Y."/>
            <person name="Li J."/>
            <person name="Zhao F."/>
            <person name="Cao W.C."/>
        </authorList>
    </citation>
    <scope>NUCLEOTIDE SEQUENCE</scope>
    <source>
        <strain evidence="5">Rmic-2018</strain>
    </source>
</reference>
<dbReference type="PANTHER" id="PTHR47526:SF3">
    <property type="entry name" value="PHD-TYPE DOMAIN-CONTAINING PROTEIN"/>
    <property type="match status" value="1"/>
</dbReference>
<dbReference type="InterPro" id="IPR011011">
    <property type="entry name" value="Znf_FYVE_PHD"/>
</dbReference>
<keyword evidence="1" id="KW-0479">Metal-binding</keyword>
<comment type="caution">
    <text evidence="5">The sequence shown here is derived from an EMBL/GenBank/DDBJ whole genome shotgun (WGS) entry which is preliminary data.</text>
</comment>
<dbReference type="VEuPathDB" id="VectorBase:LOC119160755"/>
<accession>A0A9J6D7X6</accession>
<evidence type="ECO:0000256" key="1">
    <source>
        <dbReference type="ARBA" id="ARBA00022723"/>
    </source>
</evidence>
<dbReference type="InterPro" id="IPR011335">
    <property type="entry name" value="Restrct_endonuc-II-like"/>
</dbReference>
<dbReference type="GO" id="GO:0006281">
    <property type="term" value="P:DNA repair"/>
    <property type="evidence" value="ECO:0007669"/>
    <property type="project" value="UniProtKB-ARBA"/>
</dbReference>
<proteinExistence type="predicted"/>
<evidence type="ECO:0000256" key="3">
    <source>
        <dbReference type="ARBA" id="ARBA00022833"/>
    </source>
</evidence>
<keyword evidence="6" id="KW-1185">Reference proteome</keyword>
<reference evidence="5" key="2">
    <citation type="submission" date="2021-09" db="EMBL/GenBank/DDBJ databases">
        <authorList>
            <person name="Jia N."/>
            <person name="Wang J."/>
            <person name="Shi W."/>
            <person name="Du L."/>
            <person name="Sun Y."/>
            <person name="Zhan W."/>
            <person name="Jiang J."/>
            <person name="Wang Q."/>
            <person name="Zhang B."/>
            <person name="Ji P."/>
            <person name="Sakyi L.B."/>
            <person name="Cui X."/>
            <person name="Yuan T."/>
            <person name="Jiang B."/>
            <person name="Yang W."/>
            <person name="Lam T.T.-Y."/>
            <person name="Chang Q."/>
            <person name="Ding S."/>
            <person name="Wang X."/>
            <person name="Zhu J."/>
            <person name="Ruan X."/>
            <person name="Zhao L."/>
            <person name="Wei J."/>
            <person name="Que T."/>
            <person name="Du C."/>
            <person name="Cheng J."/>
            <person name="Dai P."/>
            <person name="Han X."/>
            <person name="Huang E."/>
            <person name="Gao Y."/>
            <person name="Liu J."/>
            <person name="Shao H."/>
            <person name="Ye R."/>
            <person name="Li L."/>
            <person name="Wei W."/>
            <person name="Wang X."/>
            <person name="Wang C."/>
            <person name="Huo Q."/>
            <person name="Li W."/>
            <person name="Guo W."/>
            <person name="Chen H."/>
            <person name="Chen S."/>
            <person name="Zhou L."/>
            <person name="Zhou L."/>
            <person name="Ni X."/>
            <person name="Tian J."/>
            <person name="Zhou Y."/>
            <person name="Sheng Y."/>
            <person name="Liu T."/>
            <person name="Pan Y."/>
            <person name="Xia L."/>
            <person name="Li J."/>
            <person name="Zhao F."/>
            <person name="Cao W."/>
        </authorList>
    </citation>
    <scope>NUCLEOTIDE SEQUENCE</scope>
    <source>
        <strain evidence="5">Rmic-2018</strain>
        <tissue evidence="5">Larvae</tissue>
    </source>
</reference>
<name>A0A9J6D7X6_RHIMP</name>
<dbReference type="CDD" id="cd22343">
    <property type="entry name" value="PDDEXK_lambda_exonuclease-like"/>
    <property type="match status" value="1"/>
</dbReference>
<sequence>MFVPVIRACNGSDLRLIYDCTAENLNYKDLMQLCDQIFDSLIITQQACESIETRTRSQALSANRYAYRTGRVTASKSYDVCHTRLESPSESLVKSICMPHVGKPSTPPMKYGQEKEAEARSKYKSLSENLHEGVNFKDAELFTPTEHVYLGATPDLLVECSCCGAAVVEVKCPWKVKDGQLSDLLSDTNGCVTKVDEKLELKKKTHRYYYQVHLQMFLCKTSYADFVLWNQNEINVQRIYMDETFITSQVDTARKFFKSVLLPQLVAHWFTDHKENDLSRTAIPTTSVDTSSTRILQASIGQNANNSSSHGDKEDPETFCVCKGPEEGKMIACDGANCEVKWFHYDCVGLKRAPKRKRWFCKSRSEQKAQN</sequence>
<evidence type="ECO:0000259" key="4">
    <source>
        <dbReference type="SMART" id="SM00249"/>
    </source>
</evidence>
<evidence type="ECO:0000313" key="6">
    <source>
        <dbReference type="Proteomes" id="UP000821866"/>
    </source>
</evidence>
<evidence type="ECO:0000256" key="2">
    <source>
        <dbReference type="ARBA" id="ARBA00022771"/>
    </source>
</evidence>
<dbReference type="InterPro" id="IPR011604">
    <property type="entry name" value="PDDEXK-like_dom_sf"/>
</dbReference>
<dbReference type="SUPFAM" id="SSF52980">
    <property type="entry name" value="Restriction endonuclease-like"/>
    <property type="match status" value="1"/>
</dbReference>
<dbReference type="InterPro" id="IPR013083">
    <property type="entry name" value="Znf_RING/FYVE/PHD"/>
</dbReference>
<feature type="domain" description="Zinc finger PHD-type" evidence="4">
    <location>
        <begin position="319"/>
        <end position="365"/>
    </location>
</feature>